<evidence type="ECO:0000313" key="2">
    <source>
        <dbReference type="EMBL" id="KAH7094897.1"/>
    </source>
</evidence>
<name>A0A8K0W438_9PLEO</name>
<evidence type="ECO:0000313" key="3">
    <source>
        <dbReference type="Proteomes" id="UP000813461"/>
    </source>
</evidence>
<sequence>MNRLPAQMSGVFMIAFFYQNIKRSISVLHSNFSHEQDQSISQLDSLSFVIHLVPLDCSSYLFSRPLKFKHTPIHWKYTSFLMAQQHTMSENRGQIQQNRSRSATPSNDDQPALPQNNADTLSENHPLGCRCPKHKLSDDALAQISRVSHQTTDEDTGKQQQLEVAKAVHRGLEQLGVELSASEADWIATNYTGMIPMERFLEETCRFPAAVAKLGGQDGEDNEGQKE</sequence>
<feature type="region of interest" description="Disordered" evidence="1">
    <location>
        <begin position="88"/>
        <end position="126"/>
    </location>
</feature>
<accession>A0A8K0W438</accession>
<proteinExistence type="predicted"/>
<dbReference type="EMBL" id="JAGMVJ010000001">
    <property type="protein sequence ID" value="KAH7094897.1"/>
    <property type="molecule type" value="Genomic_DNA"/>
</dbReference>
<comment type="caution">
    <text evidence="2">The sequence shown here is derived from an EMBL/GenBank/DDBJ whole genome shotgun (WGS) entry which is preliminary data.</text>
</comment>
<organism evidence="2 3">
    <name type="scientific">Paraphoma chrysanthemicola</name>
    <dbReference type="NCBI Taxonomy" id="798071"/>
    <lineage>
        <taxon>Eukaryota</taxon>
        <taxon>Fungi</taxon>
        <taxon>Dikarya</taxon>
        <taxon>Ascomycota</taxon>
        <taxon>Pezizomycotina</taxon>
        <taxon>Dothideomycetes</taxon>
        <taxon>Pleosporomycetidae</taxon>
        <taxon>Pleosporales</taxon>
        <taxon>Pleosporineae</taxon>
        <taxon>Phaeosphaeriaceae</taxon>
        <taxon>Paraphoma</taxon>
    </lineage>
</organism>
<keyword evidence="3" id="KW-1185">Reference proteome</keyword>
<gene>
    <name evidence="2" type="ORF">FB567DRAFT_511285</name>
</gene>
<protein>
    <submittedName>
        <fullName evidence="2">Uncharacterized protein</fullName>
    </submittedName>
</protein>
<dbReference type="AlphaFoldDB" id="A0A8K0W438"/>
<dbReference type="Proteomes" id="UP000813461">
    <property type="component" value="Unassembled WGS sequence"/>
</dbReference>
<evidence type="ECO:0000256" key="1">
    <source>
        <dbReference type="SAM" id="MobiDB-lite"/>
    </source>
</evidence>
<reference evidence="2" key="1">
    <citation type="journal article" date="2021" name="Nat. Commun.">
        <title>Genetic determinants of endophytism in the Arabidopsis root mycobiome.</title>
        <authorList>
            <person name="Mesny F."/>
            <person name="Miyauchi S."/>
            <person name="Thiergart T."/>
            <person name="Pickel B."/>
            <person name="Atanasova L."/>
            <person name="Karlsson M."/>
            <person name="Huettel B."/>
            <person name="Barry K.W."/>
            <person name="Haridas S."/>
            <person name="Chen C."/>
            <person name="Bauer D."/>
            <person name="Andreopoulos W."/>
            <person name="Pangilinan J."/>
            <person name="LaButti K."/>
            <person name="Riley R."/>
            <person name="Lipzen A."/>
            <person name="Clum A."/>
            <person name="Drula E."/>
            <person name="Henrissat B."/>
            <person name="Kohler A."/>
            <person name="Grigoriev I.V."/>
            <person name="Martin F.M."/>
            <person name="Hacquard S."/>
        </authorList>
    </citation>
    <scope>NUCLEOTIDE SEQUENCE</scope>
    <source>
        <strain evidence="2">MPI-SDFR-AT-0120</strain>
    </source>
</reference>
<feature type="compositionally biased region" description="Polar residues" evidence="1">
    <location>
        <begin position="88"/>
        <end position="123"/>
    </location>
</feature>